<accession>A0A7C3EZC8</accession>
<keyword evidence="4" id="KW-0808">Transferase</keyword>
<evidence type="ECO:0000313" key="7">
    <source>
        <dbReference type="EMBL" id="HFK19825.1"/>
    </source>
</evidence>
<dbReference type="PRINTS" id="PR00505">
    <property type="entry name" value="D12N6MTFRASE"/>
</dbReference>
<dbReference type="InterPro" id="IPR029063">
    <property type="entry name" value="SAM-dependent_MTases_sf"/>
</dbReference>
<evidence type="ECO:0000256" key="6">
    <source>
        <dbReference type="ARBA" id="ARBA00047942"/>
    </source>
</evidence>
<dbReference type="PANTHER" id="PTHR30481:SF3">
    <property type="entry name" value="DNA ADENINE METHYLASE"/>
    <property type="match status" value="1"/>
</dbReference>
<dbReference type="NCBIfam" id="TIGR00571">
    <property type="entry name" value="dam"/>
    <property type="match status" value="1"/>
</dbReference>
<dbReference type="Gene3D" id="1.10.1020.10">
    <property type="entry name" value="Adenine-specific Methyltransferase, Domain 2"/>
    <property type="match status" value="1"/>
</dbReference>
<evidence type="ECO:0000256" key="5">
    <source>
        <dbReference type="ARBA" id="ARBA00022691"/>
    </source>
</evidence>
<keyword evidence="3 7" id="KW-0489">Methyltransferase</keyword>
<dbReference type="GO" id="GO:0009307">
    <property type="term" value="P:DNA restriction-modification system"/>
    <property type="evidence" value="ECO:0007669"/>
    <property type="project" value="InterPro"/>
</dbReference>
<dbReference type="InterPro" id="IPR012263">
    <property type="entry name" value="M_m6A_EcoRV"/>
</dbReference>
<dbReference type="GO" id="GO:0006298">
    <property type="term" value="P:mismatch repair"/>
    <property type="evidence" value="ECO:0007669"/>
    <property type="project" value="TreeGrafter"/>
</dbReference>
<dbReference type="GO" id="GO:0043565">
    <property type="term" value="F:sequence-specific DNA binding"/>
    <property type="evidence" value="ECO:0007669"/>
    <property type="project" value="TreeGrafter"/>
</dbReference>
<evidence type="ECO:0000256" key="4">
    <source>
        <dbReference type="ARBA" id="ARBA00022679"/>
    </source>
</evidence>
<dbReference type="GO" id="GO:1904047">
    <property type="term" value="F:S-adenosyl-L-methionine binding"/>
    <property type="evidence" value="ECO:0007669"/>
    <property type="project" value="TreeGrafter"/>
</dbReference>
<evidence type="ECO:0000256" key="1">
    <source>
        <dbReference type="ARBA" id="ARBA00006594"/>
    </source>
</evidence>
<dbReference type="InterPro" id="IPR002052">
    <property type="entry name" value="DNA_methylase_N6_adenine_CS"/>
</dbReference>
<dbReference type="GO" id="GO:0009007">
    <property type="term" value="F:site-specific DNA-methyltransferase (adenine-specific) activity"/>
    <property type="evidence" value="ECO:0007669"/>
    <property type="project" value="UniProtKB-EC"/>
</dbReference>
<dbReference type="GO" id="GO:0032259">
    <property type="term" value="P:methylation"/>
    <property type="evidence" value="ECO:0007669"/>
    <property type="project" value="UniProtKB-KW"/>
</dbReference>
<dbReference type="EC" id="2.1.1.72" evidence="2"/>
<evidence type="ECO:0000256" key="3">
    <source>
        <dbReference type="ARBA" id="ARBA00022603"/>
    </source>
</evidence>
<dbReference type="Gene3D" id="3.40.50.150">
    <property type="entry name" value="Vaccinia Virus protein VP39"/>
    <property type="match status" value="1"/>
</dbReference>
<comment type="caution">
    <text evidence="7">The sequence shown here is derived from an EMBL/GenBank/DDBJ whole genome shotgun (WGS) entry which is preliminary data.</text>
</comment>
<dbReference type="Pfam" id="PF02086">
    <property type="entry name" value="MethyltransfD12"/>
    <property type="match status" value="1"/>
</dbReference>
<dbReference type="SUPFAM" id="SSF53335">
    <property type="entry name" value="S-adenosyl-L-methionine-dependent methyltransferases"/>
    <property type="match status" value="1"/>
</dbReference>
<name>A0A7C3EZC8_9CREN</name>
<dbReference type="EMBL" id="DSTX01000001">
    <property type="protein sequence ID" value="HFK19825.1"/>
    <property type="molecule type" value="Genomic_DNA"/>
</dbReference>
<keyword evidence="5" id="KW-0949">S-adenosyl-L-methionine</keyword>
<sequence>MGPSATPFLKWAGGKSGLLEPLLQCLPKSFKAYYEPFLGGGALFFKLASMGALSRAIISDSNRDLINCYVTVRDRPEELIEQLESLQQRANDRLFYESFARRRFNEIKLKTGLEGDVEKASLLIYLNKTCYNGLYRVNSRSEFNVPWGRYRSPRLFDPENLREVSKVLNTPCIEIKCCDYAEAVEGAVSGDLVYFDPPYQPLSRTSSFTSYTSGSFGEVDQRRLASVFGELSMRSCFVVLSNSYNPLIEELYARSIREGKFRKVFAPRQISCKGKGRSSVAEYIIMSY</sequence>
<dbReference type="InterPro" id="IPR012327">
    <property type="entry name" value="MeTrfase_D12"/>
</dbReference>
<protein>
    <recommendedName>
        <fullName evidence="2">site-specific DNA-methyltransferase (adenine-specific)</fullName>
        <ecNumber evidence="2">2.1.1.72</ecNumber>
    </recommendedName>
</protein>
<dbReference type="AlphaFoldDB" id="A0A7C3EZC8"/>
<evidence type="ECO:0000256" key="2">
    <source>
        <dbReference type="ARBA" id="ARBA00011900"/>
    </source>
</evidence>
<proteinExistence type="inferred from homology"/>
<dbReference type="PIRSF" id="PIRSF000398">
    <property type="entry name" value="M_m6A_EcoRV"/>
    <property type="match status" value="1"/>
</dbReference>
<dbReference type="PANTHER" id="PTHR30481">
    <property type="entry name" value="DNA ADENINE METHYLASE"/>
    <property type="match status" value="1"/>
</dbReference>
<comment type="similarity">
    <text evidence="1">Belongs to the N(4)/N(6)-methyltransferase family.</text>
</comment>
<dbReference type="InterPro" id="IPR023095">
    <property type="entry name" value="Ade_MeTrfase_dom_2"/>
</dbReference>
<reference evidence="7" key="1">
    <citation type="journal article" date="2020" name="mSystems">
        <title>Genome- and Community-Level Interaction Insights into Carbon Utilization and Element Cycling Functions of Hydrothermarchaeota in Hydrothermal Sediment.</title>
        <authorList>
            <person name="Zhou Z."/>
            <person name="Liu Y."/>
            <person name="Xu W."/>
            <person name="Pan J."/>
            <person name="Luo Z.H."/>
            <person name="Li M."/>
        </authorList>
    </citation>
    <scope>NUCLEOTIDE SEQUENCE [LARGE SCALE GENOMIC DNA]</scope>
    <source>
        <strain evidence="7">SpSt-468</strain>
    </source>
</reference>
<dbReference type="PROSITE" id="PS00092">
    <property type="entry name" value="N6_MTASE"/>
    <property type="match status" value="1"/>
</dbReference>
<gene>
    <name evidence="7" type="ORF">ENS19_00920</name>
</gene>
<comment type="catalytic activity">
    <reaction evidence="6">
        <text>a 2'-deoxyadenosine in DNA + S-adenosyl-L-methionine = an N(6)-methyl-2'-deoxyadenosine in DNA + S-adenosyl-L-homocysteine + H(+)</text>
        <dbReference type="Rhea" id="RHEA:15197"/>
        <dbReference type="Rhea" id="RHEA-COMP:12418"/>
        <dbReference type="Rhea" id="RHEA-COMP:12419"/>
        <dbReference type="ChEBI" id="CHEBI:15378"/>
        <dbReference type="ChEBI" id="CHEBI:57856"/>
        <dbReference type="ChEBI" id="CHEBI:59789"/>
        <dbReference type="ChEBI" id="CHEBI:90615"/>
        <dbReference type="ChEBI" id="CHEBI:90616"/>
        <dbReference type="EC" id="2.1.1.72"/>
    </reaction>
</comment>
<organism evidence="7">
    <name type="scientific">Candidatus Methanomethylicus mesodigestus</name>
    <dbReference type="NCBI Taxonomy" id="1867258"/>
    <lineage>
        <taxon>Archaea</taxon>
        <taxon>Thermoproteota</taxon>
        <taxon>Methanosuratincolia</taxon>
        <taxon>Candidatus Methanomethylicales</taxon>
        <taxon>Candidatus Methanomethylicaceae</taxon>
        <taxon>Candidatus Methanomethylicus</taxon>
    </lineage>
</organism>